<accession>H6BS28</accession>
<dbReference type="HOGENOM" id="CLU_2196974_0_0_1"/>
<dbReference type="Proteomes" id="UP000007304">
    <property type="component" value="Unassembled WGS sequence"/>
</dbReference>
<dbReference type="VEuPathDB" id="FungiDB:HMPREF1120_02260"/>
<feature type="compositionally biased region" description="Low complexity" evidence="1">
    <location>
        <begin position="48"/>
        <end position="60"/>
    </location>
</feature>
<evidence type="ECO:0000313" key="3">
    <source>
        <dbReference type="Proteomes" id="UP000007304"/>
    </source>
</evidence>
<evidence type="ECO:0000256" key="1">
    <source>
        <dbReference type="SAM" id="MobiDB-lite"/>
    </source>
</evidence>
<dbReference type="InParanoid" id="H6BS28"/>
<dbReference type="AlphaFoldDB" id="H6BS28"/>
<sequence length="108" mass="11800">MSAACYCPYPCRACYPRVPEIDVPIHPETIGTFLSGSSLSSWRRPHRTFPTTSTLVPTTTRGLNARQTRGIEQEKGKGNHDTGNRTKGRTGVITEQGQTAGQVRKGRG</sequence>
<name>H6BS28_EXODN</name>
<feature type="compositionally biased region" description="Basic and acidic residues" evidence="1">
    <location>
        <begin position="69"/>
        <end position="84"/>
    </location>
</feature>
<organism evidence="2 3">
    <name type="scientific">Exophiala dermatitidis (strain ATCC 34100 / CBS 525.76 / NIH/UT8656)</name>
    <name type="common">Black yeast</name>
    <name type="synonym">Wangiella dermatitidis</name>
    <dbReference type="NCBI Taxonomy" id="858893"/>
    <lineage>
        <taxon>Eukaryota</taxon>
        <taxon>Fungi</taxon>
        <taxon>Dikarya</taxon>
        <taxon>Ascomycota</taxon>
        <taxon>Pezizomycotina</taxon>
        <taxon>Eurotiomycetes</taxon>
        <taxon>Chaetothyriomycetidae</taxon>
        <taxon>Chaetothyriales</taxon>
        <taxon>Herpotrichiellaceae</taxon>
        <taxon>Exophiala</taxon>
    </lineage>
</organism>
<evidence type="ECO:0000313" key="2">
    <source>
        <dbReference type="EMBL" id="EHY54083.1"/>
    </source>
</evidence>
<dbReference type="RefSeq" id="XP_009154544.1">
    <property type="nucleotide sequence ID" value="XM_009156296.1"/>
</dbReference>
<protein>
    <submittedName>
        <fullName evidence="2">Uncharacterized protein</fullName>
    </submittedName>
</protein>
<feature type="region of interest" description="Disordered" evidence="1">
    <location>
        <begin position="35"/>
        <end position="108"/>
    </location>
</feature>
<gene>
    <name evidence="2" type="ORF">HMPREF1120_02260</name>
</gene>
<keyword evidence="3" id="KW-1185">Reference proteome</keyword>
<dbReference type="GeneID" id="20306899"/>
<dbReference type="EMBL" id="JH226131">
    <property type="protein sequence ID" value="EHY54083.1"/>
    <property type="molecule type" value="Genomic_DNA"/>
</dbReference>
<reference evidence="2" key="1">
    <citation type="submission" date="2011-07" db="EMBL/GenBank/DDBJ databases">
        <title>The Genome Sequence of Exophiala (Wangiella) dermatitidis NIH/UT8656.</title>
        <authorList>
            <consortium name="The Broad Institute Genome Sequencing Platform"/>
            <person name="Cuomo C."/>
            <person name="Wang Z."/>
            <person name="Hunicke-Smith S."/>
            <person name="Szanislo P.J."/>
            <person name="Earl A."/>
            <person name="Young S.K."/>
            <person name="Zeng Q."/>
            <person name="Gargeya S."/>
            <person name="Fitzgerald M."/>
            <person name="Haas B."/>
            <person name="Abouelleil A."/>
            <person name="Alvarado L."/>
            <person name="Arachchi H.M."/>
            <person name="Berlin A."/>
            <person name="Brown A."/>
            <person name="Chapman S.B."/>
            <person name="Chen Z."/>
            <person name="Dunbar C."/>
            <person name="Freedman E."/>
            <person name="Gearin G."/>
            <person name="Gellesch M."/>
            <person name="Goldberg J."/>
            <person name="Griggs A."/>
            <person name="Gujja S."/>
            <person name="Heiman D."/>
            <person name="Howarth C."/>
            <person name="Larson L."/>
            <person name="Lui A."/>
            <person name="MacDonald P.J.P."/>
            <person name="Montmayeur A."/>
            <person name="Murphy C."/>
            <person name="Neiman D."/>
            <person name="Pearson M."/>
            <person name="Priest M."/>
            <person name="Roberts A."/>
            <person name="Saif S."/>
            <person name="Shea T."/>
            <person name="Shenoy N."/>
            <person name="Sisk P."/>
            <person name="Stolte C."/>
            <person name="Sykes S."/>
            <person name="Wortman J."/>
            <person name="Nusbaum C."/>
            <person name="Birren B."/>
        </authorList>
    </citation>
    <scope>NUCLEOTIDE SEQUENCE</scope>
    <source>
        <strain evidence="2">NIH/UT8656</strain>
    </source>
</reference>
<proteinExistence type="predicted"/>